<dbReference type="PANTHER" id="PTHR31920">
    <property type="entry name" value="B3 DOMAIN-CONTAINING"/>
    <property type="match status" value="1"/>
</dbReference>
<dbReference type="Proteomes" id="UP000594263">
    <property type="component" value="Unplaced"/>
</dbReference>
<dbReference type="GO" id="GO:0003677">
    <property type="term" value="F:DNA binding"/>
    <property type="evidence" value="ECO:0007669"/>
    <property type="project" value="UniProtKB-KW"/>
</dbReference>
<keyword evidence="5" id="KW-0539">Nucleus</keyword>
<name>A0A7N0VHN5_KALFE</name>
<dbReference type="PANTHER" id="PTHR31920:SF132">
    <property type="entry name" value="TF-B3 DOMAIN-CONTAINING PROTEIN"/>
    <property type="match status" value="1"/>
</dbReference>
<dbReference type="AlphaFoldDB" id="A0A7N0VHN5"/>
<evidence type="ECO:0000256" key="4">
    <source>
        <dbReference type="ARBA" id="ARBA00023163"/>
    </source>
</evidence>
<comment type="subcellular location">
    <subcellularLocation>
        <location evidence="1">Nucleus</location>
    </subcellularLocation>
</comment>
<evidence type="ECO:0000256" key="2">
    <source>
        <dbReference type="ARBA" id="ARBA00023015"/>
    </source>
</evidence>
<evidence type="ECO:0000256" key="1">
    <source>
        <dbReference type="ARBA" id="ARBA00004123"/>
    </source>
</evidence>
<dbReference type="OMA" id="WFIDEGW"/>
<keyword evidence="8" id="KW-1185">Reference proteome</keyword>
<organism evidence="7 8">
    <name type="scientific">Kalanchoe fedtschenkoi</name>
    <name type="common">Lavender scallops</name>
    <name type="synonym">South American air plant</name>
    <dbReference type="NCBI Taxonomy" id="63787"/>
    <lineage>
        <taxon>Eukaryota</taxon>
        <taxon>Viridiplantae</taxon>
        <taxon>Streptophyta</taxon>
        <taxon>Embryophyta</taxon>
        <taxon>Tracheophyta</taxon>
        <taxon>Spermatophyta</taxon>
        <taxon>Magnoliopsida</taxon>
        <taxon>eudicotyledons</taxon>
        <taxon>Gunneridae</taxon>
        <taxon>Pentapetalae</taxon>
        <taxon>Saxifragales</taxon>
        <taxon>Crassulaceae</taxon>
        <taxon>Kalanchoe</taxon>
    </lineage>
</organism>
<dbReference type="GO" id="GO:0005634">
    <property type="term" value="C:nucleus"/>
    <property type="evidence" value="ECO:0007669"/>
    <property type="project" value="UniProtKB-SubCell"/>
</dbReference>
<dbReference type="InterPro" id="IPR050655">
    <property type="entry name" value="Plant_B3_domain"/>
</dbReference>
<dbReference type="InterPro" id="IPR015300">
    <property type="entry name" value="DNA-bd_pseudobarrel_sf"/>
</dbReference>
<evidence type="ECO:0000259" key="6">
    <source>
        <dbReference type="PROSITE" id="PS50863"/>
    </source>
</evidence>
<keyword evidence="3" id="KW-0238">DNA-binding</keyword>
<sequence length="197" mass="22763">MSGDDALGGRFKRGEYHRPMFFKVFIRQYNSDRMLIPKGFMEGIMKQEEEGCASLVGPSGEKWRVSIIKKEAKWFIDEGWKVFWEDNSIAETDFLVFTYAGKMKFYVKIFGPHGCQKPSAHLAKCTKDNRSTFTASQQKVRVPEKKPRGRPHLVTAEERRVADLSLQNIHFLLELCTGRLTNHQFCICREVFSTGML</sequence>
<evidence type="ECO:0000313" key="7">
    <source>
        <dbReference type="EnsemblPlants" id="Kaladp0756s0002.1.v1.1"/>
    </source>
</evidence>
<dbReference type="Pfam" id="PF02362">
    <property type="entry name" value="B3"/>
    <property type="match status" value="1"/>
</dbReference>
<evidence type="ECO:0000313" key="8">
    <source>
        <dbReference type="Proteomes" id="UP000594263"/>
    </source>
</evidence>
<accession>A0A7N0VHN5</accession>
<proteinExistence type="predicted"/>
<evidence type="ECO:0000256" key="5">
    <source>
        <dbReference type="ARBA" id="ARBA00023242"/>
    </source>
</evidence>
<dbReference type="CDD" id="cd10017">
    <property type="entry name" value="B3_DNA"/>
    <property type="match status" value="1"/>
</dbReference>
<dbReference type="SUPFAM" id="SSF101936">
    <property type="entry name" value="DNA-binding pseudobarrel domain"/>
    <property type="match status" value="1"/>
</dbReference>
<keyword evidence="4" id="KW-0804">Transcription</keyword>
<dbReference type="PROSITE" id="PS50863">
    <property type="entry name" value="B3"/>
    <property type="match status" value="1"/>
</dbReference>
<evidence type="ECO:0000256" key="3">
    <source>
        <dbReference type="ARBA" id="ARBA00023125"/>
    </source>
</evidence>
<dbReference type="InterPro" id="IPR003340">
    <property type="entry name" value="B3_DNA-bd"/>
</dbReference>
<feature type="domain" description="TF-B3" evidence="6">
    <location>
        <begin position="19"/>
        <end position="113"/>
    </location>
</feature>
<dbReference type="EnsemblPlants" id="Kaladp0756s0002.1.v1.1">
    <property type="protein sequence ID" value="Kaladp0756s0002.1.v1.1"/>
    <property type="gene ID" value="Kaladp0756s0002.v1.1"/>
</dbReference>
<keyword evidence="2" id="KW-0805">Transcription regulation</keyword>
<dbReference type="Gramene" id="Kaladp0756s0002.1.v1.1">
    <property type="protein sequence ID" value="Kaladp0756s0002.1.v1.1"/>
    <property type="gene ID" value="Kaladp0756s0002.v1.1"/>
</dbReference>
<reference evidence="7" key="1">
    <citation type="submission" date="2021-01" db="UniProtKB">
        <authorList>
            <consortium name="EnsemblPlants"/>
        </authorList>
    </citation>
    <scope>IDENTIFICATION</scope>
</reference>
<dbReference type="Gene3D" id="2.40.330.10">
    <property type="entry name" value="DNA-binding pseudobarrel domain"/>
    <property type="match status" value="1"/>
</dbReference>
<dbReference type="SMART" id="SM01019">
    <property type="entry name" value="B3"/>
    <property type="match status" value="1"/>
</dbReference>
<protein>
    <recommendedName>
        <fullName evidence="6">TF-B3 domain-containing protein</fullName>
    </recommendedName>
</protein>